<dbReference type="EMBL" id="JAAXKZ010000078">
    <property type="protein sequence ID" value="NMH93680.1"/>
    <property type="molecule type" value="Genomic_DNA"/>
</dbReference>
<sequence length="132" mass="13372">MLKKAGIVVAAAAAGLLAVSPLAFAGDKGDKGDWGHDHGTEQVNSQKELHQGLVNVSDNNVNVPVQVCNNDVPVAVSGVGAAVAAQKVATPLSGALGLFGNAESETESVIKDKRNCDQDAAAGDVLQQSNND</sequence>
<evidence type="ECO:0000256" key="1">
    <source>
        <dbReference type="SAM" id="SignalP"/>
    </source>
</evidence>
<feature type="chain" id="PRO_5032825920" description="Secreted protein" evidence="1">
    <location>
        <begin position="26"/>
        <end position="132"/>
    </location>
</feature>
<protein>
    <recommendedName>
        <fullName evidence="4">Secreted protein</fullName>
    </recommendedName>
</protein>
<dbReference type="AlphaFoldDB" id="A0A848DLM9"/>
<evidence type="ECO:0000313" key="3">
    <source>
        <dbReference type="Proteomes" id="UP000586918"/>
    </source>
</evidence>
<dbReference type="RefSeq" id="WP_169414378.1">
    <property type="nucleotide sequence ID" value="NZ_JAAXKZ010000078.1"/>
</dbReference>
<name>A0A848DLM9_9PSEU</name>
<gene>
    <name evidence="2" type="ORF">HF519_19290</name>
</gene>
<accession>A0A848DLM9</accession>
<evidence type="ECO:0008006" key="4">
    <source>
        <dbReference type="Google" id="ProtNLM"/>
    </source>
</evidence>
<keyword evidence="3" id="KW-1185">Reference proteome</keyword>
<proteinExistence type="predicted"/>
<reference evidence="2 3" key="1">
    <citation type="submission" date="2020-04" db="EMBL/GenBank/DDBJ databases">
        <authorList>
            <person name="Klaysubun C."/>
            <person name="Duangmal K."/>
            <person name="Lipun K."/>
        </authorList>
    </citation>
    <scope>NUCLEOTIDE SEQUENCE [LARGE SCALE GENOMIC DNA]</scope>
    <source>
        <strain evidence="2 3">DSM 45300</strain>
    </source>
</reference>
<comment type="caution">
    <text evidence="2">The sequence shown here is derived from an EMBL/GenBank/DDBJ whole genome shotgun (WGS) entry which is preliminary data.</text>
</comment>
<evidence type="ECO:0000313" key="2">
    <source>
        <dbReference type="EMBL" id="NMH93680.1"/>
    </source>
</evidence>
<feature type="signal peptide" evidence="1">
    <location>
        <begin position="1"/>
        <end position="25"/>
    </location>
</feature>
<keyword evidence="1" id="KW-0732">Signal</keyword>
<organism evidence="2 3">
    <name type="scientific">Pseudonocardia bannensis</name>
    <dbReference type="NCBI Taxonomy" id="630973"/>
    <lineage>
        <taxon>Bacteria</taxon>
        <taxon>Bacillati</taxon>
        <taxon>Actinomycetota</taxon>
        <taxon>Actinomycetes</taxon>
        <taxon>Pseudonocardiales</taxon>
        <taxon>Pseudonocardiaceae</taxon>
        <taxon>Pseudonocardia</taxon>
    </lineage>
</organism>
<dbReference type="Proteomes" id="UP000586918">
    <property type="component" value="Unassembled WGS sequence"/>
</dbReference>